<dbReference type="Proteomes" id="UP000253919">
    <property type="component" value="Unassembled WGS sequence"/>
</dbReference>
<dbReference type="OrthoDB" id="9884091at2"/>
<comment type="caution">
    <text evidence="1">The sequence shown here is derived from an EMBL/GenBank/DDBJ whole genome shotgun (WGS) entry which is preliminary data.</text>
</comment>
<sequence>MSLANIDLNQYSIVRHRDTDKVYVYETAKYPPFKAAAEHQELGCYALDRNGQINLDTRFTFKKEQLFLQPIRWS</sequence>
<protein>
    <submittedName>
        <fullName evidence="1">Uncharacterized protein</fullName>
    </submittedName>
</protein>
<evidence type="ECO:0000313" key="2">
    <source>
        <dbReference type="Proteomes" id="UP000253919"/>
    </source>
</evidence>
<dbReference type="EMBL" id="QASA01000002">
    <property type="protein sequence ID" value="RDC58775.1"/>
    <property type="molecule type" value="Genomic_DNA"/>
</dbReference>
<reference evidence="1 2" key="1">
    <citation type="submission" date="2018-04" db="EMBL/GenBank/DDBJ databases">
        <title>Adhaeribacter sp. HMF7616 genome sequencing and assembly.</title>
        <authorList>
            <person name="Kang H."/>
            <person name="Kang J."/>
            <person name="Cha I."/>
            <person name="Kim H."/>
            <person name="Joh K."/>
        </authorList>
    </citation>
    <scope>NUCLEOTIDE SEQUENCE [LARGE SCALE GENOMIC DNA]</scope>
    <source>
        <strain evidence="1 2">HMF7616</strain>
    </source>
</reference>
<organism evidence="1 2">
    <name type="scientific">Adhaeribacter pallidiroseus</name>
    <dbReference type="NCBI Taxonomy" id="2072847"/>
    <lineage>
        <taxon>Bacteria</taxon>
        <taxon>Pseudomonadati</taxon>
        <taxon>Bacteroidota</taxon>
        <taxon>Cytophagia</taxon>
        <taxon>Cytophagales</taxon>
        <taxon>Hymenobacteraceae</taxon>
        <taxon>Adhaeribacter</taxon>
    </lineage>
</organism>
<dbReference type="RefSeq" id="WP_115375794.1">
    <property type="nucleotide sequence ID" value="NZ_QASA01000002.1"/>
</dbReference>
<name>A0A369Q5I8_9BACT</name>
<gene>
    <name evidence="1" type="ORF">AHMF7616_05209</name>
</gene>
<proteinExistence type="predicted"/>
<dbReference type="AlphaFoldDB" id="A0A369Q5I8"/>
<keyword evidence="2" id="KW-1185">Reference proteome</keyword>
<evidence type="ECO:0000313" key="1">
    <source>
        <dbReference type="EMBL" id="RDC58775.1"/>
    </source>
</evidence>
<accession>A0A369Q5I8</accession>